<protein>
    <submittedName>
        <fullName evidence="1">Uncharacterized protein</fullName>
    </submittedName>
</protein>
<accession>A0A392U1U3</accession>
<proteinExistence type="predicted"/>
<evidence type="ECO:0000313" key="2">
    <source>
        <dbReference type="Proteomes" id="UP000265520"/>
    </source>
</evidence>
<dbReference type="EMBL" id="LXQA010715152">
    <property type="protein sequence ID" value="MCI67349.1"/>
    <property type="molecule type" value="Genomic_DNA"/>
</dbReference>
<name>A0A392U1U3_9FABA</name>
<organism evidence="1 2">
    <name type="scientific">Trifolium medium</name>
    <dbReference type="NCBI Taxonomy" id="97028"/>
    <lineage>
        <taxon>Eukaryota</taxon>
        <taxon>Viridiplantae</taxon>
        <taxon>Streptophyta</taxon>
        <taxon>Embryophyta</taxon>
        <taxon>Tracheophyta</taxon>
        <taxon>Spermatophyta</taxon>
        <taxon>Magnoliopsida</taxon>
        <taxon>eudicotyledons</taxon>
        <taxon>Gunneridae</taxon>
        <taxon>Pentapetalae</taxon>
        <taxon>rosids</taxon>
        <taxon>fabids</taxon>
        <taxon>Fabales</taxon>
        <taxon>Fabaceae</taxon>
        <taxon>Papilionoideae</taxon>
        <taxon>50 kb inversion clade</taxon>
        <taxon>NPAAA clade</taxon>
        <taxon>Hologalegina</taxon>
        <taxon>IRL clade</taxon>
        <taxon>Trifolieae</taxon>
        <taxon>Trifolium</taxon>
    </lineage>
</organism>
<keyword evidence="2" id="KW-1185">Reference proteome</keyword>
<dbReference type="Proteomes" id="UP000265520">
    <property type="component" value="Unassembled WGS sequence"/>
</dbReference>
<dbReference type="AlphaFoldDB" id="A0A392U1U3"/>
<evidence type="ECO:0000313" key="1">
    <source>
        <dbReference type="EMBL" id="MCI67349.1"/>
    </source>
</evidence>
<feature type="non-terminal residue" evidence="1">
    <location>
        <position position="1"/>
    </location>
</feature>
<sequence length="36" mass="3613">SRLIEGQDPAAAGTAAEVATAEDPNCTPTCFYVGVS</sequence>
<reference evidence="1 2" key="1">
    <citation type="journal article" date="2018" name="Front. Plant Sci.">
        <title>Red Clover (Trifolium pratense) and Zigzag Clover (T. medium) - A Picture of Genomic Similarities and Differences.</title>
        <authorList>
            <person name="Dluhosova J."/>
            <person name="Istvanek J."/>
            <person name="Nedelnik J."/>
            <person name="Repkova J."/>
        </authorList>
    </citation>
    <scope>NUCLEOTIDE SEQUENCE [LARGE SCALE GENOMIC DNA]</scope>
    <source>
        <strain evidence="2">cv. 10/8</strain>
        <tissue evidence="1">Leaf</tissue>
    </source>
</reference>
<comment type="caution">
    <text evidence="1">The sequence shown here is derived from an EMBL/GenBank/DDBJ whole genome shotgun (WGS) entry which is preliminary data.</text>
</comment>